<dbReference type="CDD" id="cd06583">
    <property type="entry name" value="PGRP"/>
    <property type="match status" value="1"/>
</dbReference>
<gene>
    <name evidence="7" type="ORF">GLE_4707</name>
</gene>
<dbReference type="EC" id="3.5.1.28" evidence="2"/>
<evidence type="ECO:0000256" key="5">
    <source>
        <dbReference type="SAM" id="SignalP"/>
    </source>
</evidence>
<evidence type="ECO:0000256" key="3">
    <source>
        <dbReference type="ARBA" id="ARBA00022801"/>
    </source>
</evidence>
<accession>A0A0S2DNC8</accession>
<evidence type="ECO:0000256" key="2">
    <source>
        <dbReference type="ARBA" id="ARBA00011901"/>
    </source>
</evidence>
<dbReference type="SMART" id="SM00644">
    <property type="entry name" value="Ami_2"/>
    <property type="match status" value="1"/>
</dbReference>
<feature type="signal peptide" evidence="5">
    <location>
        <begin position="1"/>
        <end position="48"/>
    </location>
</feature>
<dbReference type="InterPro" id="IPR051206">
    <property type="entry name" value="NAMLAA_amidase_2"/>
</dbReference>
<dbReference type="PATRIC" id="fig|69.6.peg.4641"/>
<evidence type="ECO:0000259" key="6">
    <source>
        <dbReference type="SMART" id="SM00644"/>
    </source>
</evidence>
<dbReference type="InterPro" id="IPR002502">
    <property type="entry name" value="Amidase_domain"/>
</dbReference>
<evidence type="ECO:0000256" key="1">
    <source>
        <dbReference type="ARBA" id="ARBA00001561"/>
    </source>
</evidence>
<dbReference type="PANTHER" id="PTHR30417">
    <property type="entry name" value="N-ACETYLMURAMOYL-L-ALANINE AMIDASE AMID"/>
    <property type="match status" value="1"/>
</dbReference>
<dbReference type="Gene3D" id="3.40.80.10">
    <property type="entry name" value="Peptidoglycan recognition protein-like"/>
    <property type="match status" value="1"/>
</dbReference>
<protein>
    <recommendedName>
        <fullName evidence="2">N-acetylmuramoyl-L-alanine amidase</fullName>
        <ecNumber evidence="2">3.5.1.28</ecNumber>
    </recommendedName>
</protein>
<reference evidence="7 8" key="1">
    <citation type="submission" date="2015-11" db="EMBL/GenBank/DDBJ databases">
        <title>Genome sequences of Lysobacter enzymogenes strain C3 and Lysobacter antibioticus ATCC 29479.</title>
        <authorList>
            <person name="Kobayashi D.Y."/>
        </authorList>
    </citation>
    <scope>NUCLEOTIDE SEQUENCE [LARGE SCALE GENOMIC DNA]</scope>
    <source>
        <strain evidence="7 8">C3</strain>
    </source>
</reference>
<keyword evidence="4" id="KW-0961">Cell wall biogenesis/degradation</keyword>
<evidence type="ECO:0000313" key="7">
    <source>
        <dbReference type="EMBL" id="ALN60048.1"/>
    </source>
</evidence>
<keyword evidence="5" id="KW-0732">Signal</keyword>
<dbReference type="KEGG" id="lez:GLE_4707"/>
<dbReference type="GO" id="GO:0008745">
    <property type="term" value="F:N-acetylmuramoyl-L-alanine amidase activity"/>
    <property type="evidence" value="ECO:0007669"/>
    <property type="project" value="UniProtKB-EC"/>
</dbReference>
<dbReference type="Proteomes" id="UP000061569">
    <property type="component" value="Chromosome"/>
</dbReference>
<dbReference type="InterPro" id="IPR036505">
    <property type="entry name" value="Amidase/PGRP_sf"/>
</dbReference>
<dbReference type="GO" id="GO:0071555">
    <property type="term" value="P:cell wall organization"/>
    <property type="evidence" value="ECO:0007669"/>
    <property type="project" value="UniProtKB-KW"/>
</dbReference>
<name>A0A0S2DNC8_LYSEN</name>
<dbReference type="PANTHER" id="PTHR30417:SF1">
    <property type="entry name" value="N-ACETYLMURAMOYL-L-ALANINE AMIDASE AMID"/>
    <property type="match status" value="1"/>
</dbReference>
<dbReference type="GO" id="GO:0009253">
    <property type="term" value="P:peptidoglycan catabolic process"/>
    <property type="evidence" value="ECO:0007669"/>
    <property type="project" value="InterPro"/>
</dbReference>
<dbReference type="GO" id="GO:0009254">
    <property type="term" value="P:peptidoglycan turnover"/>
    <property type="evidence" value="ECO:0007669"/>
    <property type="project" value="TreeGrafter"/>
</dbReference>
<evidence type="ECO:0000313" key="8">
    <source>
        <dbReference type="Proteomes" id="UP000061569"/>
    </source>
</evidence>
<proteinExistence type="predicted"/>
<dbReference type="STRING" id="69.GLE_4707"/>
<evidence type="ECO:0000256" key="4">
    <source>
        <dbReference type="ARBA" id="ARBA00023316"/>
    </source>
</evidence>
<sequence>MNEYSVTRRARRRPLSRAFCSRILSAKPLSCLSLALSLACGFIVDAHAAERANAAPQDPALAQRLRLEESLSRIDRQLYAGYFRQAYARYPSIPAGTLEAVAYVTTRWQHLQPDGAGYGEQHQHMPRAYGVMGLYHGEGFADQVGEGARLLGVPAQRVMRDPASNILAAAALLDRELRADAVSAKSPVEATRAALERYAGFAPAGAGAAAKSAVQAHARASFAFDVLSAQDKGVNDRGIVVPARAVAWERAFDAPALLRLRAPFVRLDVAADKVEALGADEGGWRIDPLDETLRAPAGSRSEVAAAAEKSTDYPPALWVASPYHSARTSYDSVTIHTMQGYYAGSISWFQNNPNSVSAHYLIRSSDGQITQMVRENRAAHHVGVHNKTTLGIEHEGFIANASWYTAAMYNASAALTRHFCATYSAISCASAFKGPGGTGINVLPASVKVKGHQHYSSQTHTDPGQYWDWARYYNLLNPGTPGGGSVIDSFESSVGHFDSAPAYSGSTTGISAASLAERNCTTRKNGECSLRVLLKDDAASANAWAVRLLSGGGNPGSNAALTRAGGKVGVWVYTGASGLSAAVGIDDSDGTERSVARAIPVNTWTYLEWRLDDAAQWDAWVGGANGAITAATVKLDAVWLYRDQTSFDVNVYLDDVQVKN</sequence>
<dbReference type="EMBL" id="CP013140">
    <property type="protein sequence ID" value="ALN60048.1"/>
    <property type="molecule type" value="Genomic_DNA"/>
</dbReference>
<feature type="domain" description="N-acetylmuramoyl-L-alanine amidase" evidence="6">
    <location>
        <begin position="321"/>
        <end position="464"/>
    </location>
</feature>
<dbReference type="AlphaFoldDB" id="A0A0S2DNC8"/>
<feature type="chain" id="PRO_5006595505" description="N-acetylmuramoyl-L-alanine amidase" evidence="5">
    <location>
        <begin position="49"/>
        <end position="660"/>
    </location>
</feature>
<comment type="catalytic activity">
    <reaction evidence="1">
        <text>Hydrolyzes the link between N-acetylmuramoyl residues and L-amino acid residues in certain cell-wall glycopeptides.</text>
        <dbReference type="EC" id="3.5.1.28"/>
    </reaction>
</comment>
<dbReference type="Pfam" id="PF01510">
    <property type="entry name" value="Amidase_2"/>
    <property type="match status" value="1"/>
</dbReference>
<organism evidence="7 8">
    <name type="scientific">Lysobacter enzymogenes</name>
    <dbReference type="NCBI Taxonomy" id="69"/>
    <lineage>
        <taxon>Bacteria</taxon>
        <taxon>Pseudomonadati</taxon>
        <taxon>Pseudomonadota</taxon>
        <taxon>Gammaproteobacteria</taxon>
        <taxon>Lysobacterales</taxon>
        <taxon>Lysobacteraceae</taxon>
        <taxon>Lysobacter</taxon>
    </lineage>
</organism>
<keyword evidence="3" id="KW-0378">Hydrolase</keyword>
<dbReference type="SUPFAM" id="SSF55846">
    <property type="entry name" value="N-acetylmuramoyl-L-alanine amidase-like"/>
    <property type="match status" value="1"/>
</dbReference>